<keyword evidence="1" id="KW-0812">Transmembrane</keyword>
<evidence type="ECO:0000313" key="3">
    <source>
        <dbReference type="Proteomes" id="UP000218811"/>
    </source>
</evidence>
<dbReference type="OMA" id="YALTWIM"/>
<accession>A0A2H3K721</accession>
<evidence type="ECO:0000313" key="2">
    <source>
        <dbReference type="EMBL" id="PCH44864.1"/>
    </source>
</evidence>
<feature type="transmembrane region" description="Helical" evidence="1">
    <location>
        <begin position="107"/>
        <end position="127"/>
    </location>
</feature>
<dbReference type="STRING" id="742152.A0A2H3K721"/>
<keyword evidence="3" id="KW-1185">Reference proteome</keyword>
<organism evidence="2 3">
    <name type="scientific">Wolfiporia cocos (strain MD-104)</name>
    <name type="common">Brown rot fungus</name>
    <dbReference type="NCBI Taxonomy" id="742152"/>
    <lineage>
        <taxon>Eukaryota</taxon>
        <taxon>Fungi</taxon>
        <taxon>Dikarya</taxon>
        <taxon>Basidiomycota</taxon>
        <taxon>Agaricomycotina</taxon>
        <taxon>Agaricomycetes</taxon>
        <taxon>Polyporales</taxon>
        <taxon>Phaeolaceae</taxon>
        <taxon>Wolfiporia</taxon>
    </lineage>
</organism>
<feature type="transmembrane region" description="Helical" evidence="1">
    <location>
        <begin position="228"/>
        <end position="245"/>
    </location>
</feature>
<dbReference type="Proteomes" id="UP000218811">
    <property type="component" value="Unassembled WGS sequence"/>
</dbReference>
<gene>
    <name evidence="2" type="ORF">WOLCODRAFT_139293</name>
</gene>
<evidence type="ECO:0000256" key="1">
    <source>
        <dbReference type="SAM" id="Phobius"/>
    </source>
</evidence>
<feature type="transmembrane region" description="Helical" evidence="1">
    <location>
        <begin position="38"/>
        <end position="62"/>
    </location>
</feature>
<dbReference type="AlphaFoldDB" id="A0A2H3K721"/>
<keyword evidence="1" id="KW-1133">Transmembrane helix</keyword>
<sequence>MYTALYNSSASSASWPMVAGAPTLQASAPMITNNGASYLRITAISIAAYDFIMTLPAEWRFYKCQKSWRVSPGCLLFILMRYISVIALTTSSVGYFGVFSAGECKHYFIVGAIFKVVQTMVSQIILGIRTLNIARRATLVTWVLPILFVLVIVAEWITNLYGIQYAQSDAHNCIGADNVRHLYAWIYYVVAIFYDLSTLTVSTFYLLRYTPPSGRLTRLMKLMLYDGVGSFVVITAMNILNLILFHTTDELTQSAGACLGETVTWIMSQRILIHLRDAAAEHHRTVHHVSHPLHSPRSVSRAMRSVYTEDKSRLDEEYDLSAPPEGQSATDLDADMVRGLSDVELDVHVQVTRSITVECDADAEACRERALASFCAPRVVWGGDATPRTKDDSSG</sequence>
<proteinExistence type="predicted"/>
<name>A0A2H3K721_WOLCO</name>
<reference evidence="2 3" key="1">
    <citation type="journal article" date="2012" name="Science">
        <title>The Paleozoic origin of enzymatic lignin decomposition reconstructed from 31 fungal genomes.</title>
        <authorList>
            <person name="Floudas D."/>
            <person name="Binder M."/>
            <person name="Riley R."/>
            <person name="Barry K."/>
            <person name="Blanchette R.A."/>
            <person name="Henrissat B."/>
            <person name="Martinez A.T."/>
            <person name="Otillar R."/>
            <person name="Spatafora J.W."/>
            <person name="Yadav J.S."/>
            <person name="Aerts A."/>
            <person name="Benoit I."/>
            <person name="Boyd A."/>
            <person name="Carlson A."/>
            <person name="Copeland A."/>
            <person name="Coutinho P.M."/>
            <person name="de Vries R.P."/>
            <person name="Ferreira P."/>
            <person name="Findley K."/>
            <person name="Foster B."/>
            <person name="Gaskell J."/>
            <person name="Glotzer D."/>
            <person name="Gorecki P."/>
            <person name="Heitman J."/>
            <person name="Hesse C."/>
            <person name="Hori C."/>
            <person name="Igarashi K."/>
            <person name="Jurgens J.A."/>
            <person name="Kallen N."/>
            <person name="Kersten P."/>
            <person name="Kohler A."/>
            <person name="Kuees U."/>
            <person name="Kumar T.K.A."/>
            <person name="Kuo A."/>
            <person name="LaButti K."/>
            <person name="Larrondo L.F."/>
            <person name="Lindquist E."/>
            <person name="Ling A."/>
            <person name="Lombard V."/>
            <person name="Lucas S."/>
            <person name="Lundell T."/>
            <person name="Martin R."/>
            <person name="McLaughlin D.J."/>
            <person name="Morgenstern I."/>
            <person name="Morin E."/>
            <person name="Murat C."/>
            <person name="Nagy L.G."/>
            <person name="Nolan M."/>
            <person name="Ohm R.A."/>
            <person name="Patyshakuliyeva A."/>
            <person name="Rokas A."/>
            <person name="Ruiz-Duenas F.J."/>
            <person name="Sabat G."/>
            <person name="Salamov A."/>
            <person name="Samejima M."/>
            <person name="Schmutz J."/>
            <person name="Slot J.C."/>
            <person name="St John F."/>
            <person name="Stenlid J."/>
            <person name="Sun H."/>
            <person name="Sun S."/>
            <person name="Syed K."/>
            <person name="Tsang A."/>
            <person name="Wiebenga A."/>
            <person name="Young D."/>
            <person name="Pisabarro A."/>
            <person name="Eastwood D.C."/>
            <person name="Martin F."/>
            <person name="Cullen D."/>
            <person name="Grigoriev I.V."/>
            <person name="Hibbett D.S."/>
        </authorList>
    </citation>
    <scope>NUCLEOTIDE SEQUENCE [LARGE SCALE GENOMIC DNA]</scope>
    <source>
        <strain evidence="2 3">MD-104</strain>
    </source>
</reference>
<feature type="transmembrane region" description="Helical" evidence="1">
    <location>
        <begin position="139"/>
        <end position="158"/>
    </location>
</feature>
<dbReference type="OrthoDB" id="3346251at2759"/>
<feature type="transmembrane region" description="Helical" evidence="1">
    <location>
        <begin position="185"/>
        <end position="207"/>
    </location>
</feature>
<feature type="transmembrane region" description="Helical" evidence="1">
    <location>
        <begin position="74"/>
        <end position="95"/>
    </location>
</feature>
<keyword evidence="1" id="KW-0472">Membrane</keyword>
<protein>
    <submittedName>
        <fullName evidence="2">Uncharacterized protein</fullName>
    </submittedName>
</protein>
<dbReference type="EMBL" id="KB468168">
    <property type="protein sequence ID" value="PCH44864.1"/>
    <property type="molecule type" value="Genomic_DNA"/>
</dbReference>